<dbReference type="CDD" id="cd00293">
    <property type="entry name" value="USP-like"/>
    <property type="match status" value="1"/>
</dbReference>
<comment type="caution">
    <text evidence="2">The sequence shown here is derived from an EMBL/GenBank/DDBJ whole genome shotgun (WGS) entry which is preliminary data.</text>
</comment>
<dbReference type="AlphaFoldDB" id="A0A6A3MSS2"/>
<reference evidence="5 7" key="1">
    <citation type="submission" date="2018-09" db="EMBL/GenBank/DDBJ databases">
        <title>Genomic investigation of the strawberry pathogen Phytophthora fragariae indicates pathogenicity is determined by transcriptional variation in three key races.</title>
        <authorList>
            <person name="Adams T.M."/>
            <person name="Armitage A.D."/>
            <person name="Sobczyk M.K."/>
            <person name="Bates H.J."/>
            <person name="Dunwell J.M."/>
            <person name="Nellist C.F."/>
            <person name="Harrison R.J."/>
        </authorList>
    </citation>
    <scope>NUCLEOTIDE SEQUENCE [LARGE SCALE GENOMIC DNA]</scope>
    <source>
        <strain evidence="3 5">SCRP249</strain>
        <strain evidence="2 7">SCRP324</strain>
        <strain evidence="4 6">SCRP333</strain>
    </source>
</reference>
<gene>
    <name evidence="3" type="ORF">PR001_g3627</name>
    <name evidence="2" type="ORF">PR002_g9477</name>
    <name evidence="4" type="ORF">PR003_g3764</name>
</gene>
<dbReference type="Pfam" id="PF00582">
    <property type="entry name" value="Usp"/>
    <property type="match status" value="1"/>
</dbReference>
<dbReference type="OrthoDB" id="268400at2759"/>
<evidence type="ECO:0000313" key="7">
    <source>
        <dbReference type="Proteomes" id="UP000435112"/>
    </source>
</evidence>
<dbReference type="InterPro" id="IPR006016">
    <property type="entry name" value="UspA"/>
</dbReference>
<evidence type="ECO:0000313" key="6">
    <source>
        <dbReference type="Proteomes" id="UP000434957"/>
    </source>
</evidence>
<dbReference type="Gene3D" id="3.40.50.12370">
    <property type="match status" value="1"/>
</dbReference>
<keyword evidence="6" id="KW-1185">Reference proteome</keyword>
<dbReference type="EMBL" id="QXFV01000138">
    <property type="protein sequence ID" value="KAE9048999.1"/>
    <property type="molecule type" value="Genomic_DNA"/>
</dbReference>
<dbReference type="SUPFAM" id="SSF52402">
    <property type="entry name" value="Adenine nucleotide alpha hydrolases-like"/>
    <property type="match status" value="1"/>
</dbReference>
<organism evidence="2 7">
    <name type="scientific">Phytophthora rubi</name>
    <dbReference type="NCBI Taxonomy" id="129364"/>
    <lineage>
        <taxon>Eukaryota</taxon>
        <taxon>Sar</taxon>
        <taxon>Stramenopiles</taxon>
        <taxon>Oomycota</taxon>
        <taxon>Peronosporomycetes</taxon>
        <taxon>Peronosporales</taxon>
        <taxon>Peronosporaceae</taxon>
        <taxon>Phytophthora</taxon>
    </lineage>
</organism>
<dbReference type="EMBL" id="QXFT01000135">
    <property type="protein sequence ID" value="KAE9353631.1"/>
    <property type="molecule type" value="Genomic_DNA"/>
</dbReference>
<sequence length="425" mass="47112">MRDVLALKKASPALRLCIQSTRLVLSIKEPELTDETFRGRLLDRPDDVLEQVKSLAPEDISEWSHEQLCYLMDDADYDPAAAARESESGLFLDVHSMLTELRSKMEQEHQDNKCLSPTAKYMVAVDGSRQSYLAFELATRLRRQGQLAIVNVDEELAASRQLPQISGEFIAEEYKAHCARLQLPTNRVKITCEESDGKSSVAQQLLHVAERERVDFLVLGAHGKGGPAIDQVHHVPWEVLRSATSIPTLVVPPAPVNSVISKQYVFVVAVDKSTASTRCLNATLKLMRPVDILRVVHFHEKPVVGEYDAQPFEWYRNIIAGAQINGEVDVQPIESTSTVAESLQTYISATSAAYLVLGLNGEGAEAKSRASNPEDEQNSSHSSESSCIGRLASAMLFSPRCALCLCPEQPLRFNLVQYHHFGTFI</sequence>
<dbReference type="Proteomes" id="UP000429607">
    <property type="component" value="Unassembled WGS sequence"/>
</dbReference>
<accession>A0A6A3MSS2</accession>
<evidence type="ECO:0000313" key="3">
    <source>
        <dbReference type="EMBL" id="KAE9048999.1"/>
    </source>
</evidence>
<dbReference type="Proteomes" id="UP000435112">
    <property type="component" value="Unassembled WGS sequence"/>
</dbReference>
<evidence type="ECO:0000259" key="1">
    <source>
        <dbReference type="Pfam" id="PF00582"/>
    </source>
</evidence>
<dbReference type="Proteomes" id="UP000434957">
    <property type="component" value="Unassembled WGS sequence"/>
</dbReference>
<name>A0A6A3MSS2_9STRA</name>
<dbReference type="EMBL" id="QXFU01000508">
    <property type="protein sequence ID" value="KAE9031864.1"/>
    <property type="molecule type" value="Genomic_DNA"/>
</dbReference>
<evidence type="ECO:0000313" key="2">
    <source>
        <dbReference type="EMBL" id="KAE9031864.1"/>
    </source>
</evidence>
<evidence type="ECO:0000313" key="4">
    <source>
        <dbReference type="EMBL" id="KAE9353631.1"/>
    </source>
</evidence>
<protein>
    <recommendedName>
        <fullName evidence="1">UspA domain-containing protein</fullName>
    </recommendedName>
</protein>
<evidence type="ECO:0000313" key="5">
    <source>
        <dbReference type="Proteomes" id="UP000429607"/>
    </source>
</evidence>
<proteinExistence type="predicted"/>
<feature type="domain" description="UspA" evidence="1">
    <location>
        <begin position="122"/>
        <end position="252"/>
    </location>
</feature>